<dbReference type="Proteomes" id="UP001354971">
    <property type="component" value="Unassembled WGS sequence"/>
</dbReference>
<evidence type="ECO:0000313" key="2">
    <source>
        <dbReference type="EMBL" id="MEE2525932.1"/>
    </source>
</evidence>
<evidence type="ECO:0000313" key="3">
    <source>
        <dbReference type="Proteomes" id="UP001354971"/>
    </source>
</evidence>
<proteinExistence type="predicted"/>
<dbReference type="EMBL" id="JAZDRP010000003">
    <property type="protein sequence ID" value="MEE2525932.1"/>
    <property type="molecule type" value="Genomic_DNA"/>
</dbReference>
<sequence length="249" mass="28005">MILARISKAVREQNWFAVALEFIIVIAGVVIGFQVTAWNADRTQEARVNQVLVRLESEVRSNLTLAQRQSAMIEEATPYLETVFDAIHQCELPEEGISYVHDVIWSLSGDWIPTYLDTVLQATASDVDLTSRLSPDFQAAMDTYAGHIAEDSEQLQINFDLMWGDIITRHPAFGLIDDPETGEATFGLTIPFTEVCRDAGFQRRYSNTVTFIMGFQRRADNLIEDIGLMLAAMDEEKRQRGIEADEVAP</sequence>
<name>A0ABU7LPV1_9PROT</name>
<gene>
    <name evidence="2" type="ORF">V0U79_06105</name>
</gene>
<feature type="transmembrane region" description="Helical" evidence="1">
    <location>
        <begin position="15"/>
        <end position="38"/>
    </location>
</feature>
<keyword evidence="3" id="KW-1185">Reference proteome</keyword>
<comment type="caution">
    <text evidence="2">The sequence shown here is derived from an EMBL/GenBank/DDBJ whole genome shotgun (WGS) entry which is preliminary data.</text>
</comment>
<evidence type="ECO:0000256" key="1">
    <source>
        <dbReference type="SAM" id="Phobius"/>
    </source>
</evidence>
<protein>
    <submittedName>
        <fullName evidence="2">Uncharacterized protein</fullName>
    </submittedName>
</protein>
<accession>A0ABU7LPV1</accession>
<reference evidence="2 3" key="1">
    <citation type="submission" date="2024-01" db="EMBL/GenBank/DDBJ databases">
        <title>Hyphobacterium bacterium isolated from marine sediment.</title>
        <authorList>
            <person name="Zhao S."/>
        </authorList>
    </citation>
    <scope>NUCLEOTIDE SEQUENCE [LARGE SCALE GENOMIC DNA]</scope>
    <source>
        <strain evidence="3">HN65</strain>
    </source>
</reference>
<keyword evidence="1" id="KW-1133">Transmembrane helix</keyword>
<keyword evidence="1" id="KW-0472">Membrane</keyword>
<keyword evidence="1" id="KW-0812">Transmembrane</keyword>
<organism evidence="2 3">
    <name type="scientific">Hyphobacterium lacteum</name>
    <dbReference type="NCBI Taxonomy" id="3116575"/>
    <lineage>
        <taxon>Bacteria</taxon>
        <taxon>Pseudomonadati</taxon>
        <taxon>Pseudomonadota</taxon>
        <taxon>Alphaproteobacteria</taxon>
        <taxon>Maricaulales</taxon>
        <taxon>Maricaulaceae</taxon>
        <taxon>Hyphobacterium</taxon>
    </lineage>
</organism>
<dbReference type="RefSeq" id="WP_330198591.1">
    <property type="nucleotide sequence ID" value="NZ_JAZDRP010000003.1"/>
</dbReference>